<comment type="caution">
    <text evidence="1">The sequence shown here is derived from an EMBL/GenBank/DDBJ whole genome shotgun (WGS) entry which is preliminary data.</text>
</comment>
<proteinExistence type="predicted"/>
<reference evidence="1" key="1">
    <citation type="submission" date="2021-05" db="EMBL/GenBank/DDBJ databases">
        <authorList>
            <person name="Pietrasiak N."/>
            <person name="Ward R."/>
            <person name="Stajich J.E."/>
            <person name="Kurbessoian T."/>
        </authorList>
    </citation>
    <scope>NUCLEOTIDE SEQUENCE</scope>
    <source>
        <strain evidence="1">UHER 2000/2452</strain>
    </source>
</reference>
<protein>
    <recommendedName>
        <fullName evidence="3">DUF2281 domain-containing protein</fullName>
    </recommendedName>
</protein>
<evidence type="ECO:0008006" key="3">
    <source>
        <dbReference type="Google" id="ProtNLM"/>
    </source>
</evidence>
<gene>
    <name evidence="1" type="ORF">KME15_22800</name>
</gene>
<dbReference type="AlphaFoldDB" id="A0A951QE00"/>
<name>A0A951QE00_9CYAN</name>
<accession>A0A951QE00</accession>
<dbReference type="Proteomes" id="UP000757435">
    <property type="component" value="Unassembled WGS sequence"/>
</dbReference>
<evidence type="ECO:0000313" key="2">
    <source>
        <dbReference type="Proteomes" id="UP000757435"/>
    </source>
</evidence>
<dbReference type="EMBL" id="JAHHHD010000038">
    <property type="protein sequence ID" value="MBW4661512.1"/>
    <property type="molecule type" value="Genomic_DNA"/>
</dbReference>
<sequence length="78" mass="8975">MITREALKQQLDTCTEEQLQQIANFMELLKLHAQASDSPHNIPKEQVLEDFRQAWHEAMTGQGIPIAQLWQELESGKC</sequence>
<reference evidence="1" key="2">
    <citation type="journal article" date="2022" name="Microbiol. Resour. Announc.">
        <title>Metagenome Sequencing to Explore Phylogenomics of Terrestrial Cyanobacteria.</title>
        <authorList>
            <person name="Ward R.D."/>
            <person name="Stajich J.E."/>
            <person name="Johansen J.R."/>
            <person name="Huntemann M."/>
            <person name="Clum A."/>
            <person name="Foster B."/>
            <person name="Foster B."/>
            <person name="Roux S."/>
            <person name="Palaniappan K."/>
            <person name="Varghese N."/>
            <person name="Mukherjee S."/>
            <person name="Reddy T.B.K."/>
            <person name="Daum C."/>
            <person name="Copeland A."/>
            <person name="Chen I.A."/>
            <person name="Ivanova N.N."/>
            <person name="Kyrpides N.C."/>
            <person name="Shapiro N."/>
            <person name="Eloe-Fadrosh E.A."/>
            <person name="Pietrasiak N."/>
        </authorList>
    </citation>
    <scope>NUCLEOTIDE SEQUENCE</scope>
    <source>
        <strain evidence="1">UHER 2000/2452</strain>
    </source>
</reference>
<evidence type="ECO:0000313" key="1">
    <source>
        <dbReference type="EMBL" id="MBW4661512.1"/>
    </source>
</evidence>
<organism evidence="1 2">
    <name type="scientific">Drouetiella hepatica Uher 2000/2452</name>
    <dbReference type="NCBI Taxonomy" id="904376"/>
    <lineage>
        <taxon>Bacteria</taxon>
        <taxon>Bacillati</taxon>
        <taxon>Cyanobacteriota</taxon>
        <taxon>Cyanophyceae</taxon>
        <taxon>Oculatellales</taxon>
        <taxon>Oculatellaceae</taxon>
        <taxon>Drouetiella</taxon>
    </lineage>
</organism>